<name>A0A0F9P1G0_9ZZZZ</name>
<dbReference type="SUPFAM" id="SSF81593">
    <property type="entry name" value="Nucleotidyltransferase substrate binding subunit/domain"/>
    <property type="match status" value="1"/>
</dbReference>
<evidence type="ECO:0000259" key="1">
    <source>
        <dbReference type="PROSITE" id="PS50910"/>
    </source>
</evidence>
<organism evidence="2">
    <name type="scientific">marine sediment metagenome</name>
    <dbReference type="NCBI Taxonomy" id="412755"/>
    <lineage>
        <taxon>unclassified sequences</taxon>
        <taxon>metagenomes</taxon>
        <taxon>ecological metagenomes</taxon>
    </lineage>
</organism>
<dbReference type="SMART" id="SM00748">
    <property type="entry name" value="HEPN"/>
    <property type="match status" value="1"/>
</dbReference>
<accession>A0A0F9P1G0</accession>
<gene>
    <name evidence="2" type="ORF">LCGC14_0882220</name>
</gene>
<sequence length="119" mass="14150">MIDEVNKWFNLAERDFFSAKFFFKKKTYYVSAFLCQQSVEKGLKALYIKKYQKLFKIHDLVKLAKKIGADIEILDVCANLNPVYIETRYPDVPTSYKKEEIKKLLKDTEKVLKWIKTNL</sequence>
<dbReference type="Gene3D" id="1.20.120.330">
    <property type="entry name" value="Nucleotidyltransferases domain 2"/>
    <property type="match status" value="1"/>
</dbReference>
<evidence type="ECO:0000313" key="2">
    <source>
        <dbReference type="EMBL" id="KKN25680.1"/>
    </source>
</evidence>
<dbReference type="Pfam" id="PF05168">
    <property type="entry name" value="HEPN"/>
    <property type="match status" value="1"/>
</dbReference>
<protein>
    <recommendedName>
        <fullName evidence="1">HEPN domain-containing protein</fullName>
    </recommendedName>
</protein>
<proteinExistence type="predicted"/>
<dbReference type="InterPro" id="IPR007842">
    <property type="entry name" value="HEPN_dom"/>
</dbReference>
<dbReference type="AlphaFoldDB" id="A0A0F9P1G0"/>
<comment type="caution">
    <text evidence="2">The sequence shown here is derived from an EMBL/GenBank/DDBJ whole genome shotgun (WGS) entry which is preliminary data.</text>
</comment>
<reference evidence="2" key="1">
    <citation type="journal article" date="2015" name="Nature">
        <title>Complex archaea that bridge the gap between prokaryotes and eukaryotes.</title>
        <authorList>
            <person name="Spang A."/>
            <person name="Saw J.H."/>
            <person name="Jorgensen S.L."/>
            <person name="Zaremba-Niedzwiedzka K."/>
            <person name="Martijn J."/>
            <person name="Lind A.E."/>
            <person name="van Eijk R."/>
            <person name="Schleper C."/>
            <person name="Guy L."/>
            <person name="Ettema T.J."/>
        </authorList>
    </citation>
    <scope>NUCLEOTIDE SEQUENCE</scope>
</reference>
<feature type="domain" description="HEPN" evidence="1">
    <location>
        <begin position="9"/>
        <end position="111"/>
    </location>
</feature>
<dbReference type="PROSITE" id="PS50910">
    <property type="entry name" value="HEPN"/>
    <property type="match status" value="1"/>
</dbReference>
<dbReference type="EMBL" id="LAZR01002782">
    <property type="protein sequence ID" value="KKN25680.1"/>
    <property type="molecule type" value="Genomic_DNA"/>
</dbReference>